<dbReference type="GO" id="GO:0010041">
    <property type="term" value="P:response to iron(III) ion"/>
    <property type="evidence" value="ECO:0007669"/>
    <property type="project" value="TreeGrafter"/>
</dbReference>
<keyword evidence="7 8" id="KW-0472">Membrane</keyword>
<evidence type="ECO:0000256" key="8">
    <source>
        <dbReference type="SAM" id="Phobius"/>
    </source>
</evidence>
<feature type="transmembrane region" description="Helical" evidence="8">
    <location>
        <begin position="343"/>
        <end position="362"/>
    </location>
</feature>
<evidence type="ECO:0000256" key="5">
    <source>
        <dbReference type="ARBA" id="ARBA00022692"/>
    </source>
</evidence>
<evidence type="ECO:0000313" key="10">
    <source>
        <dbReference type="EMBL" id="ALN55717.1"/>
    </source>
</evidence>
<dbReference type="PANTHER" id="PTHR33908">
    <property type="entry name" value="MANNOSYLTRANSFERASE YKCB-RELATED"/>
    <property type="match status" value="1"/>
</dbReference>
<reference evidence="10 11" key="1">
    <citation type="submission" date="2015-11" db="EMBL/GenBank/DDBJ databases">
        <title>Genome sequences of Lysobacter enzymogenes strain C3 and Lysobacter antibioticus ATCC 29479.</title>
        <authorList>
            <person name="Kobayashi D.Y."/>
        </authorList>
    </citation>
    <scope>NUCLEOTIDE SEQUENCE [LARGE SCALE GENOMIC DNA]</scope>
    <source>
        <strain evidence="10 11">C3</strain>
    </source>
</reference>
<evidence type="ECO:0000313" key="11">
    <source>
        <dbReference type="Proteomes" id="UP000061569"/>
    </source>
</evidence>
<evidence type="ECO:0000256" key="1">
    <source>
        <dbReference type="ARBA" id="ARBA00004651"/>
    </source>
</evidence>
<dbReference type="GO" id="GO:0009103">
    <property type="term" value="P:lipopolysaccharide biosynthetic process"/>
    <property type="evidence" value="ECO:0007669"/>
    <property type="project" value="TreeGrafter"/>
</dbReference>
<keyword evidence="6 8" id="KW-1133">Transmembrane helix</keyword>
<feature type="transmembrane region" description="Helical" evidence="8">
    <location>
        <begin position="466"/>
        <end position="486"/>
    </location>
</feature>
<proteinExistence type="predicted"/>
<dbReference type="STRING" id="69.GLE_0359"/>
<feature type="transmembrane region" description="Helical" evidence="8">
    <location>
        <begin position="33"/>
        <end position="50"/>
    </location>
</feature>
<dbReference type="GO" id="GO:0004169">
    <property type="term" value="F:dolichyl-phosphate-mannose-protein mannosyltransferase activity"/>
    <property type="evidence" value="ECO:0007669"/>
    <property type="project" value="UniProtKB-EC"/>
</dbReference>
<comment type="subcellular location">
    <subcellularLocation>
        <location evidence="1">Cell membrane</location>
        <topology evidence="1">Multi-pass membrane protein</topology>
    </subcellularLocation>
</comment>
<feature type="transmembrane region" description="Helical" evidence="8">
    <location>
        <begin position="309"/>
        <end position="331"/>
    </location>
</feature>
<sequence>MSGGAVARQALSTRHFPLRIIPRMFKNPLSHHAWLFWVAAWLVLGAGLGLRDPWPADEPRFALVAKQMVESGQWLFPHRGVELYSDKPPLFMWTEAVSYLITGNWRVAFLLPSLLAALGTLWCVVDLGRRLWTPRVGYYAGWALLTTLHFAYQAKKAQIDPSVVFWITFANYGLLRHLLTGPAWRWWALGWFAAGIGVITKGVGAIALLMLLPLALAALLRPLQARLAPDGFGARALAWVRMPVRVGIANPRFWLGPLAFVVAVSLWLAPMVLVATQSGDPSYQAYLNDILFRQTAGRYAKSWDHPQPVWYHLGVMFSMWLPLMLALPWALRAWGRRLGRADARYLLPLAWWALVIVFFSIPSGKRDVYILPALPMACLMFAPLLPGILRRAWPRRIALGFTVALVAAMLTVGLSMWFGDPKFEARLIAERGFTDHGRALAAGVTAIGAWGAACLLWSGRRRPVRAMLATLCGVWVCYGLLITPVLNDSSSARGVMTRAAQRIGADVELGLVAWKEQNLLMSQPGTVNFGFRMGWQKQLELGLAWQARAPDARVLFVQAPAVPDCVDRGKAEMIGRSNRREWWLVPYAARTGCPASPPLPRNEDDHEYD</sequence>
<organism evidence="10 11">
    <name type="scientific">Lysobacter enzymogenes</name>
    <dbReference type="NCBI Taxonomy" id="69"/>
    <lineage>
        <taxon>Bacteria</taxon>
        <taxon>Pseudomonadati</taxon>
        <taxon>Pseudomonadota</taxon>
        <taxon>Gammaproteobacteria</taxon>
        <taxon>Lysobacterales</taxon>
        <taxon>Lysobacteraceae</taxon>
        <taxon>Lysobacter</taxon>
    </lineage>
</organism>
<dbReference type="KEGG" id="lez:GLE_0359"/>
<feature type="transmembrane region" description="Helical" evidence="8">
    <location>
        <begin position="186"/>
        <end position="219"/>
    </location>
</feature>
<evidence type="ECO:0000256" key="3">
    <source>
        <dbReference type="ARBA" id="ARBA00022676"/>
    </source>
</evidence>
<feature type="transmembrane region" description="Helical" evidence="8">
    <location>
        <begin position="397"/>
        <end position="419"/>
    </location>
</feature>
<dbReference type="EC" id="2.4.1.109" evidence="10"/>
<keyword evidence="4 10" id="KW-0808">Transferase</keyword>
<keyword evidence="5 8" id="KW-0812">Transmembrane</keyword>
<evidence type="ECO:0000256" key="2">
    <source>
        <dbReference type="ARBA" id="ARBA00022475"/>
    </source>
</evidence>
<feature type="transmembrane region" description="Helical" evidence="8">
    <location>
        <begin position="368"/>
        <end position="385"/>
    </location>
</feature>
<dbReference type="PATRIC" id="fig|69.6.peg.356"/>
<dbReference type="Proteomes" id="UP000061569">
    <property type="component" value="Chromosome"/>
</dbReference>
<keyword evidence="2" id="KW-1003">Cell membrane</keyword>
<name>A0A0S2DB10_LYSEN</name>
<dbReference type="InterPro" id="IPR050297">
    <property type="entry name" value="LipidA_mod_glycosyltrf_83"/>
</dbReference>
<dbReference type="PANTHER" id="PTHR33908:SF3">
    <property type="entry name" value="UNDECAPRENYL PHOSPHATE-ALPHA-4-AMINO-4-DEOXY-L-ARABINOSE ARABINOSYL TRANSFERASE"/>
    <property type="match status" value="1"/>
</dbReference>
<dbReference type="EMBL" id="CP013140">
    <property type="protein sequence ID" value="ALN55717.1"/>
    <property type="molecule type" value="Genomic_DNA"/>
</dbReference>
<dbReference type="AlphaFoldDB" id="A0A0S2DB10"/>
<dbReference type="GO" id="GO:0016763">
    <property type="term" value="F:pentosyltransferase activity"/>
    <property type="evidence" value="ECO:0007669"/>
    <property type="project" value="TreeGrafter"/>
</dbReference>
<feature type="domain" description="Glycosyltransferase RgtA/B/C/D-like" evidence="9">
    <location>
        <begin position="86"/>
        <end position="218"/>
    </location>
</feature>
<evidence type="ECO:0000256" key="4">
    <source>
        <dbReference type="ARBA" id="ARBA00022679"/>
    </source>
</evidence>
<dbReference type="InterPro" id="IPR038731">
    <property type="entry name" value="RgtA/B/C-like"/>
</dbReference>
<feature type="transmembrane region" description="Helical" evidence="8">
    <location>
        <begin position="439"/>
        <end position="459"/>
    </location>
</feature>
<keyword evidence="3 10" id="KW-0328">Glycosyltransferase</keyword>
<evidence type="ECO:0000256" key="7">
    <source>
        <dbReference type="ARBA" id="ARBA00023136"/>
    </source>
</evidence>
<dbReference type="Pfam" id="PF13231">
    <property type="entry name" value="PMT_2"/>
    <property type="match status" value="1"/>
</dbReference>
<feature type="transmembrane region" description="Helical" evidence="8">
    <location>
        <begin position="253"/>
        <end position="273"/>
    </location>
</feature>
<evidence type="ECO:0000259" key="9">
    <source>
        <dbReference type="Pfam" id="PF13231"/>
    </source>
</evidence>
<feature type="transmembrane region" description="Helical" evidence="8">
    <location>
        <begin position="105"/>
        <end position="124"/>
    </location>
</feature>
<accession>A0A0S2DB10</accession>
<dbReference type="GO" id="GO:0005886">
    <property type="term" value="C:plasma membrane"/>
    <property type="evidence" value="ECO:0007669"/>
    <property type="project" value="UniProtKB-SubCell"/>
</dbReference>
<gene>
    <name evidence="10" type="ORF">GLE_0359</name>
</gene>
<protein>
    <submittedName>
        <fullName evidence="10">Dolichyl-phosphate-mannose-protein mannosyltransferase</fullName>
        <ecNumber evidence="10">2.4.1.109</ecNumber>
    </submittedName>
</protein>
<evidence type="ECO:0000256" key="6">
    <source>
        <dbReference type="ARBA" id="ARBA00022989"/>
    </source>
</evidence>